<accession>A0A4S8Q4X4</accession>
<dbReference type="EMBL" id="STGY01000073">
    <property type="protein sequence ID" value="THV35689.1"/>
    <property type="molecule type" value="Genomic_DNA"/>
</dbReference>
<evidence type="ECO:0000259" key="1">
    <source>
        <dbReference type="Pfam" id="PF01636"/>
    </source>
</evidence>
<reference evidence="2 3" key="2">
    <citation type="submission" date="2019-05" db="EMBL/GenBank/DDBJ databases">
        <title>Glycomyces buryatensis sp. nov.</title>
        <authorList>
            <person name="Nikitina E."/>
        </authorList>
    </citation>
    <scope>NUCLEOTIDE SEQUENCE [LARGE SCALE GENOMIC DNA]</scope>
    <source>
        <strain evidence="2 3">18</strain>
    </source>
</reference>
<feature type="domain" description="Aminoglycoside phosphotransferase" evidence="1">
    <location>
        <begin position="68"/>
        <end position="224"/>
    </location>
</feature>
<protein>
    <recommendedName>
        <fullName evidence="1">Aminoglycoside phosphotransferase domain-containing protein</fullName>
    </recommendedName>
</protein>
<keyword evidence="3" id="KW-1185">Reference proteome</keyword>
<reference evidence="3" key="1">
    <citation type="submission" date="2019-04" db="EMBL/GenBank/DDBJ databases">
        <title>Nocardioides xinjiangensis sp. nov.</title>
        <authorList>
            <person name="Liu S."/>
        </authorList>
    </citation>
    <scope>NUCLEOTIDE SEQUENCE [LARGE SCALE GENOMIC DNA]</scope>
    <source>
        <strain evidence="3">18</strain>
    </source>
</reference>
<evidence type="ECO:0000313" key="2">
    <source>
        <dbReference type="EMBL" id="THV35689.1"/>
    </source>
</evidence>
<gene>
    <name evidence="2" type="ORF">FAB82_22705</name>
</gene>
<dbReference type="Proteomes" id="UP000308760">
    <property type="component" value="Unassembled WGS sequence"/>
</dbReference>
<name>A0A4S8Q4X4_9ACTN</name>
<dbReference type="InterPro" id="IPR002575">
    <property type="entry name" value="Aminoglycoside_PTrfase"/>
</dbReference>
<dbReference type="RefSeq" id="WP_136536846.1">
    <property type="nucleotide sequence ID" value="NZ_STGY01000073.1"/>
</dbReference>
<comment type="caution">
    <text evidence="2">The sequence shown here is derived from an EMBL/GenBank/DDBJ whole genome shotgun (WGS) entry which is preliminary data.</text>
</comment>
<dbReference type="OrthoDB" id="2570531at2"/>
<proteinExistence type="predicted"/>
<dbReference type="AlphaFoldDB" id="A0A4S8Q4X4"/>
<evidence type="ECO:0000313" key="3">
    <source>
        <dbReference type="Proteomes" id="UP000308760"/>
    </source>
</evidence>
<dbReference type="InterPro" id="IPR011009">
    <property type="entry name" value="Kinase-like_dom_sf"/>
</dbReference>
<sequence length="295" mass="32934">MDRCDWTDLPEAVRREVGRRCGPIGQVSPVAAGMNNAAAGVLDTDGGAVFYKGIRAGDPRVWMYRNEAAAARAGVPGPGLRWVVEADEWVLLGWEYVEGRHASLVPGSPDLAHIAKALHDLAARSPLAGRDTFASESRRWEQMRPWARLAVKPPEQLDQWVSANLDRFAGQEAAALDALAGDHLAHTDLHELNLLIDERQAKLIDWAWARRAAPWVDAEMLTLRLVAAGHPCEEADRWRLAHLPHPDLEPEVRRMFAVEMLGVWAYLAMRKPGRALFAQMSDHALKWARHLQQVE</sequence>
<organism evidence="2 3">
    <name type="scientific">Glycomyces buryatensis</name>
    <dbReference type="NCBI Taxonomy" id="2570927"/>
    <lineage>
        <taxon>Bacteria</taxon>
        <taxon>Bacillati</taxon>
        <taxon>Actinomycetota</taxon>
        <taxon>Actinomycetes</taxon>
        <taxon>Glycomycetales</taxon>
        <taxon>Glycomycetaceae</taxon>
        <taxon>Glycomyces</taxon>
    </lineage>
</organism>
<dbReference type="SUPFAM" id="SSF56112">
    <property type="entry name" value="Protein kinase-like (PK-like)"/>
    <property type="match status" value="1"/>
</dbReference>
<dbReference type="Pfam" id="PF01636">
    <property type="entry name" value="APH"/>
    <property type="match status" value="1"/>
</dbReference>